<evidence type="ECO:0008006" key="3">
    <source>
        <dbReference type="Google" id="ProtNLM"/>
    </source>
</evidence>
<keyword evidence="2" id="KW-1185">Reference proteome</keyword>
<name>A0A395RAA9_9PSED</name>
<dbReference type="InterPro" id="IPR011101">
    <property type="entry name" value="DUF5131"/>
</dbReference>
<protein>
    <recommendedName>
        <fullName evidence="3">Protein gp37</fullName>
    </recommendedName>
</protein>
<sequence>MGDKTGIEWTDATWNPIRGCSRVSEGCRNCYAEGVAKRFSGPGMPYEGLIAKGGQWNGKVAVVGSAIGLPLRWVKPRRIFVNSMSDLFHDSVPFEVIAEIFAIMAVTTRHTYQILTKRPERMLAFFEWACDGEDYPYKISEAWPSGLPWEPATGGRGGYDNCGPGWPYENVWLGVSVEDQATAEARIPLLLKAPAAVRWISAEPLLGPISFSGMWVEFDHAAVHQNALEALDWVVVGGESGAHARPMHPDWPRTLRDECAAAEVPFLFKQWGEWSPRGPSALGYEPLEGVPRVRLTDLGEDGSALGAEGDNQAWMQRIGKKAAGRLLDGVLHDGYPGERLHD</sequence>
<evidence type="ECO:0000313" key="2">
    <source>
        <dbReference type="Proteomes" id="UP000265411"/>
    </source>
</evidence>
<evidence type="ECO:0000313" key="1">
    <source>
        <dbReference type="EMBL" id="RGP57057.1"/>
    </source>
</evidence>
<dbReference type="RefSeq" id="WP_118129793.1">
    <property type="nucleotide sequence ID" value="NZ_LMAZ01000001.1"/>
</dbReference>
<organism evidence="1 2">
    <name type="scientific">Pseudomonas abyssi</name>
    <dbReference type="NCBI Taxonomy" id="170540"/>
    <lineage>
        <taxon>Bacteria</taxon>
        <taxon>Pseudomonadati</taxon>
        <taxon>Pseudomonadota</taxon>
        <taxon>Gammaproteobacteria</taxon>
        <taxon>Pseudomonadales</taxon>
        <taxon>Pseudomonadaceae</taxon>
        <taxon>Pseudomonas</taxon>
    </lineage>
</organism>
<dbReference type="AlphaFoldDB" id="A0A395RAA9"/>
<accession>A0A395RAA9</accession>
<reference evidence="1 2" key="1">
    <citation type="journal article" date="2018" name="Syst. Appl. Microbiol.">
        <title>Pseudomonas gallaeciensis sp. nov., isolated from crude-oil-contaminated intertidal sand samples after the Prestige oil spill.</title>
        <authorList>
            <person name="Mulet M."/>
            <person name="Sanchez D."/>
            <person name="Rodriguez A.C."/>
            <person name="Nogales B."/>
            <person name="Bosch R."/>
            <person name="Busquets A."/>
            <person name="Gomila M."/>
            <person name="Lalucat J."/>
            <person name="Garcia-Valdes E."/>
        </authorList>
    </citation>
    <scope>NUCLEOTIDE SEQUENCE [LARGE SCALE GENOMIC DNA]</scope>
    <source>
        <strain evidence="1 2">V113</strain>
    </source>
</reference>
<dbReference type="OrthoDB" id="9787478at2"/>
<comment type="caution">
    <text evidence="1">The sequence shown here is derived from an EMBL/GenBank/DDBJ whole genome shotgun (WGS) entry which is preliminary data.</text>
</comment>
<dbReference type="Proteomes" id="UP000265411">
    <property type="component" value="Unassembled WGS sequence"/>
</dbReference>
<dbReference type="Pfam" id="PF07505">
    <property type="entry name" value="DUF5131"/>
    <property type="match status" value="1"/>
</dbReference>
<dbReference type="EMBL" id="LMAZ01000001">
    <property type="protein sequence ID" value="RGP57057.1"/>
    <property type="molecule type" value="Genomic_DNA"/>
</dbReference>
<proteinExistence type="predicted"/>
<gene>
    <name evidence="1" type="ORF">ASB58_06920</name>
</gene>